<name>A0A0E9R9S0_ANGAN</name>
<dbReference type="EMBL" id="GBXM01083484">
    <property type="protein sequence ID" value="JAH25093.1"/>
    <property type="molecule type" value="Transcribed_RNA"/>
</dbReference>
<sequence length="24" mass="2827">MAEYRTQVHFSGLKVHASCLLWLH</sequence>
<protein>
    <submittedName>
        <fullName evidence="1">Uncharacterized protein</fullName>
    </submittedName>
</protein>
<reference evidence="1" key="1">
    <citation type="submission" date="2014-11" db="EMBL/GenBank/DDBJ databases">
        <authorList>
            <person name="Amaro Gonzalez C."/>
        </authorList>
    </citation>
    <scope>NUCLEOTIDE SEQUENCE</scope>
</reference>
<organism evidence="1">
    <name type="scientific">Anguilla anguilla</name>
    <name type="common">European freshwater eel</name>
    <name type="synonym">Muraena anguilla</name>
    <dbReference type="NCBI Taxonomy" id="7936"/>
    <lineage>
        <taxon>Eukaryota</taxon>
        <taxon>Metazoa</taxon>
        <taxon>Chordata</taxon>
        <taxon>Craniata</taxon>
        <taxon>Vertebrata</taxon>
        <taxon>Euteleostomi</taxon>
        <taxon>Actinopterygii</taxon>
        <taxon>Neopterygii</taxon>
        <taxon>Teleostei</taxon>
        <taxon>Anguilliformes</taxon>
        <taxon>Anguillidae</taxon>
        <taxon>Anguilla</taxon>
    </lineage>
</organism>
<accession>A0A0E9R9S0</accession>
<reference evidence="1" key="2">
    <citation type="journal article" date="2015" name="Fish Shellfish Immunol.">
        <title>Early steps in the European eel (Anguilla anguilla)-Vibrio vulnificus interaction in the gills: Role of the RtxA13 toxin.</title>
        <authorList>
            <person name="Callol A."/>
            <person name="Pajuelo D."/>
            <person name="Ebbesson L."/>
            <person name="Teles M."/>
            <person name="MacKenzie S."/>
            <person name="Amaro C."/>
        </authorList>
    </citation>
    <scope>NUCLEOTIDE SEQUENCE</scope>
</reference>
<evidence type="ECO:0000313" key="1">
    <source>
        <dbReference type="EMBL" id="JAH25093.1"/>
    </source>
</evidence>
<dbReference type="AlphaFoldDB" id="A0A0E9R9S0"/>
<proteinExistence type="predicted"/>